<feature type="transmembrane region" description="Helical" evidence="6">
    <location>
        <begin position="31"/>
        <end position="56"/>
    </location>
</feature>
<keyword evidence="3" id="KW-0862">Zinc</keyword>
<feature type="region of interest" description="Disordered" evidence="5">
    <location>
        <begin position="159"/>
        <end position="183"/>
    </location>
</feature>
<keyword evidence="9" id="KW-1185">Reference proteome</keyword>
<evidence type="ECO:0000256" key="6">
    <source>
        <dbReference type="SAM" id="Phobius"/>
    </source>
</evidence>
<gene>
    <name evidence="8" type="ORF">CEY00_Acc11927</name>
</gene>
<keyword evidence="6" id="KW-0472">Membrane</keyword>
<evidence type="ECO:0000256" key="1">
    <source>
        <dbReference type="ARBA" id="ARBA00022723"/>
    </source>
</evidence>
<dbReference type="SUPFAM" id="SSF57850">
    <property type="entry name" value="RING/U-box"/>
    <property type="match status" value="1"/>
</dbReference>
<evidence type="ECO:0000256" key="2">
    <source>
        <dbReference type="ARBA" id="ARBA00022771"/>
    </source>
</evidence>
<dbReference type="Proteomes" id="UP000241394">
    <property type="component" value="Chromosome LG10"/>
</dbReference>
<keyword evidence="6" id="KW-1133">Transmembrane helix</keyword>
<dbReference type="GO" id="GO:0008270">
    <property type="term" value="F:zinc ion binding"/>
    <property type="evidence" value="ECO:0007669"/>
    <property type="project" value="UniProtKB-KW"/>
</dbReference>
<dbReference type="PROSITE" id="PS50089">
    <property type="entry name" value="ZF_RING_2"/>
    <property type="match status" value="1"/>
</dbReference>
<name>A0A2R6R3R5_ACTCC</name>
<dbReference type="STRING" id="1590841.A0A2R6R3R5"/>
<feature type="region of interest" description="Disordered" evidence="5">
    <location>
        <begin position="1"/>
        <end position="23"/>
    </location>
</feature>
<organism evidence="8 9">
    <name type="scientific">Actinidia chinensis var. chinensis</name>
    <name type="common">Chinese soft-hair kiwi</name>
    <dbReference type="NCBI Taxonomy" id="1590841"/>
    <lineage>
        <taxon>Eukaryota</taxon>
        <taxon>Viridiplantae</taxon>
        <taxon>Streptophyta</taxon>
        <taxon>Embryophyta</taxon>
        <taxon>Tracheophyta</taxon>
        <taxon>Spermatophyta</taxon>
        <taxon>Magnoliopsida</taxon>
        <taxon>eudicotyledons</taxon>
        <taxon>Gunneridae</taxon>
        <taxon>Pentapetalae</taxon>
        <taxon>asterids</taxon>
        <taxon>Ericales</taxon>
        <taxon>Actinidiaceae</taxon>
        <taxon>Actinidia</taxon>
    </lineage>
</organism>
<dbReference type="PANTHER" id="PTHR45798:SF97">
    <property type="entry name" value="ALCOHOL-SENSITIVE RING FINGER PROTEIN 1"/>
    <property type="match status" value="1"/>
</dbReference>
<keyword evidence="6" id="KW-0812">Transmembrane</keyword>
<evidence type="ECO:0000256" key="4">
    <source>
        <dbReference type="PROSITE-ProRule" id="PRU00175"/>
    </source>
</evidence>
<evidence type="ECO:0000256" key="3">
    <source>
        <dbReference type="ARBA" id="ARBA00022833"/>
    </source>
</evidence>
<dbReference type="InterPro" id="IPR001841">
    <property type="entry name" value="Znf_RING"/>
</dbReference>
<dbReference type="Pfam" id="PF13639">
    <property type="entry name" value="zf-RING_2"/>
    <property type="match status" value="1"/>
</dbReference>
<dbReference type="InterPro" id="IPR013083">
    <property type="entry name" value="Znf_RING/FYVE/PHD"/>
</dbReference>
<protein>
    <submittedName>
        <fullName evidence="8">RING-H2 finger protein</fullName>
    </submittedName>
</protein>
<dbReference type="InterPro" id="IPR052788">
    <property type="entry name" value="RING-type_E3_ligase_ATL"/>
</dbReference>
<dbReference type="Gramene" id="PSS19884">
    <property type="protein sequence ID" value="PSS19884"/>
    <property type="gene ID" value="CEY00_Acc11927"/>
</dbReference>
<evidence type="ECO:0000313" key="8">
    <source>
        <dbReference type="EMBL" id="PSS19884.1"/>
    </source>
</evidence>
<feature type="compositionally biased region" description="Basic and acidic residues" evidence="5">
    <location>
        <begin position="166"/>
        <end position="177"/>
    </location>
</feature>
<reference evidence="8 9" key="1">
    <citation type="submission" date="2017-07" db="EMBL/GenBank/DDBJ databases">
        <title>An improved, manually edited Actinidia chinensis var. chinensis (kiwifruit) genome highlights the challenges associated with draft genomes and gene prediction in plants.</title>
        <authorList>
            <person name="Pilkington S."/>
            <person name="Crowhurst R."/>
            <person name="Hilario E."/>
            <person name="Nardozza S."/>
            <person name="Fraser L."/>
            <person name="Peng Y."/>
            <person name="Gunaseelan K."/>
            <person name="Simpson R."/>
            <person name="Tahir J."/>
            <person name="Deroles S."/>
            <person name="Templeton K."/>
            <person name="Luo Z."/>
            <person name="Davy M."/>
            <person name="Cheng C."/>
            <person name="Mcneilage M."/>
            <person name="Scaglione D."/>
            <person name="Liu Y."/>
            <person name="Zhang Q."/>
            <person name="Datson P."/>
            <person name="De Silva N."/>
            <person name="Gardiner S."/>
            <person name="Bassett H."/>
            <person name="Chagne D."/>
            <person name="Mccallum J."/>
            <person name="Dzierzon H."/>
            <person name="Deng C."/>
            <person name="Wang Y.-Y."/>
            <person name="Barron N."/>
            <person name="Manako K."/>
            <person name="Bowen J."/>
            <person name="Foster T."/>
            <person name="Erridge Z."/>
            <person name="Tiffin H."/>
            <person name="Waite C."/>
            <person name="Davies K."/>
            <person name="Grierson E."/>
            <person name="Laing W."/>
            <person name="Kirk R."/>
            <person name="Chen X."/>
            <person name="Wood M."/>
            <person name="Montefiori M."/>
            <person name="Brummell D."/>
            <person name="Schwinn K."/>
            <person name="Catanach A."/>
            <person name="Fullerton C."/>
            <person name="Li D."/>
            <person name="Meiyalaghan S."/>
            <person name="Nieuwenhuizen N."/>
            <person name="Read N."/>
            <person name="Prakash R."/>
            <person name="Hunter D."/>
            <person name="Zhang H."/>
            <person name="Mckenzie M."/>
            <person name="Knabel M."/>
            <person name="Harris A."/>
            <person name="Allan A."/>
            <person name="Chen A."/>
            <person name="Janssen B."/>
            <person name="Plunkett B."/>
            <person name="Dwamena C."/>
            <person name="Voogd C."/>
            <person name="Leif D."/>
            <person name="Lafferty D."/>
            <person name="Souleyre E."/>
            <person name="Varkonyi-Gasic E."/>
            <person name="Gambi F."/>
            <person name="Hanley J."/>
            <person name="Yao J.-L."/>
            <person name="Cheung J."/>
            <person name="David K."/>
            <person name="Warren B."/>
            <person name="Marsh K."/>
            <person name="Snowden K."/>
            <person name="Lin-Wang K."/>
            <person name="Brian L."/>
            <person name="Martinez-Sanchez M."/>
            <person name="Wang M."/>
            <person name="Ileperuma N."/>
            <person name="Macnee N."/>
            <person name="Campin R."/>
            <person name="Mcatee P."/>
            <person name="Drummond R."/>
            <person name="Espley R."/>
            <person name="Ireland H."/>
            <person name="Wu R."/>
            <person name="Atkinson R."/>
            <person name="Karunairetnam S."/>
            <person name="Bulley S."/>
            <person name="Chunkath S."/>
            <person name="Hanley Z."/>
            <person name="Storey R."/>
            <person name="Thrimawithana A."/>
            <person name="Thomson S."/>
            <person name="David C."/>
            <person name="Testolin R."/>
        </authorList>
    </citation>
    <scope>NUCLEOTIDE SEQUENCE [LARGE SCALE GENOMIC DNA]</scope>
    <source>
        <strain evidence="9">cv. Red5</strain>
        <tissue evidence="8">Young leaf</tissue>
    </source>
</reference>
<dbReference type="Gene3D" id="3.30.40.10">
    <property type="entry name" value="Zinc/RING finger domain, C3HC4 (zinc finger)"/>
    <property type="match status" value="1"/>
</dbReference>
<dbReference type="OrthoDB" id="8062037at2759"/>
<dbReference type="SMART" id="SM00184">
    <property type="entry name" value="RING"/>
    <property type="match status" value="1"/>
</dbReference>
<dbReference type="OMA" id="ASESDEC"/>
<comment type="caution">
    <text evidence="8">The sequence shown here is derived from an EMBL/GenBank/DDBJ whole genome shotgun (WGS) entry which is preliminary data.</text>
</comment>
<dbReference type="PANTHER" id="PTHR45798">
    <property type="entry name" value="RING-H2 FINGER PROTEIN ATL61-RELATED-RELATED"/>
    <property type="match status" value="1"/>
</dbReference>
<dbReference type="CDD" id="cd16461">
    <property type="entry name" value="RING-H2_EL5-like"/>
    <property type="match status" value="1"/>
</dbReference>
<evidence type="ECO:0000256" key="5">
    <source>
        <dbReference type="SAM" id="MobiDB-lite"/>
    </source>
</evidence>
<keyword evidence="2 4" id="KW-0863">Zinc-finger</keyword>
<reference evidence="9" key="2">
    <citation type="journal article" date="2018" name="BMC Genomics">
        <title>A manually annotated Actinidia chinensis var. chinensis (kiwifruit) genome highlights the challenges associated with draft genomes and gene prediction in plants.</title>
        <authorList>
            <person name="Pilkington S.M."/>
            <person name="Crowhurst R."/>
            <person name="Hilario E."/>
            <person name="Nardozza S."/>
            <person name="Fraser L."/>
            <person name="Peng Y."/>
            <person name="Gunaseelan K."/>
            <person name="Simpson R."/>
            <person name="Tahir J."/>
            <person name="Deroles S.C."/>
            <person name="Templeton K."/>
            <person name="Luo Z."/>
            <person name="Davy M."/>
            <person name="Cheng C."/>
            <person name="McNeilage M."/>
            <person name="Scaglione D."/>
            <person name="Liu Y."/>
            <person name="Zhang Q."/>
            <person name="Datson P."/>
            <person name="De Silva N."/>
            <person name="Gardiner S.E."/>
            <person name="Bassett H."/>
            <person name="Chagne D."/>
            <person name="McCallum J."/>
            <person name="Dzierzon H."/>
            <person name="Deng C."/>
            <person name="Wang Y.Y."/>
            <person name="Barron L."/>
            <person name="Manako K."/>
            <person name="Bowen J."/>
            <person name="Foster T.M."/>
            <person name="Erridge Z.A."/>
            <person name="Tiffin H."/>
            <person name="Waite C.N."/>
            <person name="Davies K.M."/>
            <person name="Grierson E.P."/>
            <person name="Laing W.A."/>
            <person name="Kirk R."/>
            <person name="Chen X."/>
            <person name="Wood M."/>
            <person name="Montefiori M."/>
            <person name="Brummell D.A."/>
            <person name="Schwinn K.E."/>
            <person name="Catanach A."/>
            <person name="Fullerton C."/>
            <person name="Li D."/>
            <person name="Meiyalaghan S."/>
            <person name="Nieuwenhuizen N."/>
            <person name="Read N."/>
            <person name="Prakash R."/>
            <person name="Hunter D."/>
            <person name="Zhang H."/>
            <person name="McKenzie M."/>
            <person name="Knabel M."/>
            <person name="Harris A."/>
            <person name="Allan A.C."/>
            <person name="Gleave A."/>
            <person name="Chen A."/>
            <person name="Janssen B.J."/>
            <person name="Plunkett B."/>
            <person name="Ampomah-Dwamena C."/>
            <person name="Voogd C."/>
            <person name="Leif D."/>
            <person name="Lafferty D."/>
            <person name="Souleyre E.J.F."/>
            <person name="Varkonyi-Gasic E."/>
            <person name="Gambi F."/>
            <person name="Hanley J."/>
            <person name="Yao J.L."/>
            <person name="Cheung J."/>
            <person name="David K.M."/>
            <person name="Warren B."/>
            <person name="Marsh K."/>
            <person name="Snowden K.C."/>
            <person name="Lin-Wang K."/>
            <person name="Brian L."/>
            <person name="Martinez-Sanchez M."/>
            <person name="Wang M."/>
            <person name="Ileperuma N."/>
            <person name="Macnee N."/>
            <person name="Campin R."/>
            <person name="McAtee P."/>
            <person name="Drummond R.S.M."/>
            <person name="Espley R.V."/>
            <person name="Ireland H.S."/>
            <person name="Wu R."/>
            <person name="Atkinson R.G."/>
            <person name="Karunairetnam S."/>
            <person name="Bulley S."/>
            <person name="Chunkath S."/>
            <person name="Hanley Z."/>
            <person name="Storey R."/>
            <person name="Thrimawithana A.H."/>
            <person name="Thomson S."/>
            <person name="David C."/>
            <person name="Testolin R."/>
            <person name="Huang H."/>
            <person name="Hellens R.P."/>
            <person name="Schaffer R.J."/>
        </authorList>
    </citation>
    <scope>NUCLEOTIDE SEQUENCE [LARGE SCALE GENOMIC DNA]</scope>
    <source>
        <strain evidence="9">cv. Red5</strain>
    </source>
</reference>
<dbReference type="InParanoid" id="A0A2R6R3R5"/>
<sequence>MNLRSRILGDVNSPAKEADNSPKTQKTESDLVVILAGLLCALICVLGLIVTARCAWIRRISGRITTPPPVANKGLKKKVLKSIPKLAYTGGDVGKFTDCAICLAEFVAGDEIRVLPPCGHGFHVGCIDTWLRSHSSCPSCRQLLVAATCRKCGGMPGSSVAGAETQEGRLEQRRQDDVNVFLP</sequence>
<evidence type="ECO:0000313" key="9">
    <source>
        <dbReference type="Proteomes" id="UP000241394"/>
    </source>
</evidence>
<dbReference type="EMBL" id="NKQK01000010">
    <property type="protein sequence ID" value="PSS19884.1"/>
    <property type="molecule type" value="Genomic_DNA"/>
</dbReference>
<accession>A0A2R6R3R5</accession>
<dbReference type="AlphaFoldDB" id="A0A2R6R3R5"/>
<keyword evidence="1" id="KW-0479">Metal-binding</keyword>
<proteinExistence type="predicted"/>
<feature type="domain" description="RING-type" evidence="7">
    <location>
        <begin position="99"/>
        <end position="141"/>
    </location>
</feature>
<evidence type="ECO:0000259" key="7">
    <source>
        <dbReference type="PROSITE" id="PS50089"/>
    </source>
</evidence>